<evidence type="ECO:0000313" key="2">
    <source>
        <dbReference type="Proteomes" id="UP000431092"/>
    </source>
</evidence>
<proteinExistence type="predicted"/>
<dbReference type="EMBL" id="WLVL01000040">
    <property type="protein sequence ID" value="MTB72794.1"/>
    <property type="molecule type" value="Genomic_DNA"/>
</dbReference>
<dbReference type="AlphaFoldDB" id="A0A6I3I9E2"/>
<name>A0A6I3I9E2_9MICO</name>
<dbReference type="InterPro" id="IPR021145">
    <property type="entry name" value="Portal_protein_SPP1_Gp6-like"/>
</dbReference>
<accession>A0A6I3I9E2</accession>
<sequence length="427" mass="46335">MTDLDTLGRILQRIDERAAVYSTLTRYYDGAQPLTFLSPESRLALNNRLSAVSVNIPRLLVDTIGERLRVTGLSRPDTWEDWRRNGLDTQHRVAHREALLLGDSFVVVWARPDGSPLVTVESATQVAVTTDPATREVSSAIKRWGAEDGTHVVWFEPDRITRWHSPARGAATTGYRKVETIANPLGVVPVVWLRNGDRLVQTGVSEMQDVLSLTDCLTKLHVDLMTASEYAARPRRWASGVELVEDADGNVTNPFPEGDRMMVTEAAEARFGQLAGADLAGYEAAIGVIMRSISAVTGLPEHLLGIGGDNPTSADAIRASEAALTARAEARQGTFGQAWQHVAQLMTAVRHGVDPASVDVTVQWADPSTRSAAQEADAVVKLFAAGLLPASYALRRLGYTADEVDAIRADRSRDAVANLDLSRVVAQ</sequence>
<organism evidence="1 2">
    <name type="scientific">Arsenicicoccus cauae</name>
    <dbReference type="NCBI Taxonomy" id="2663847"/>
    <lineage>
        <taxon>Bacteria</taxon>
        <taxon>Bacillati</taxon>
        <taxon>Actinomycetota</taxon>
        <taxon>Actinomycetes</taxon>
        <taxon>Micrococcales</taxon>
        <taxon>Intrasporangiaceae</taxon>
        <taxon>Arsenicicoccus</taxon>
    </lineage>
</organism>
<dbReference type="Pfam" id="PF05133">
    <property type="entry name" value="SPP1_portal"/>
    <property type="match status" value="1"/>
</dbReference>
<dbReference type="Proteomes" id="UP000431092">
    <property type="component" value="Unassembled WGS sequence"/>
</dbReference>
<gene>
    <name evidence="1" type="ORF">GGG17_12640</name>
</gene>
<protein>
    <submittedName>
        <fullName evidence="1">Phage portal protein</fullName>
    </submittedName>
</protein>
<keyword evidence="2" id="KW-1185">Reference proteome</keyword>
<dbReference type="RefSeq" id="WP_154594064.1">
    <property type="nucleotide sequence ID" value="NZ_WLVL01000040.1"/>
</dbReference>
<comment type="caution">
    <text evidence="1">The sequence shown here is derived from an EMBL/GenBank/DDBJ whole genome shotgun (WGS) entry which is preliminary data.</text>
</comment>
<evidence type="ECO:0000313" key="1">
    <source>
        <dbReference type="EMBL" id="MTB72794.1"/>
    </source>
</evidence>
<reference evidence="1 2" key="1">
    <citation type="submission" date="2019-11" db="EMBL/GenBank/DDBJ databases">
        <title>Whole genome sequencing identifies a novel species of the genus Arsenicicoccus isolated from human blood.</title>
        <authorList>
            <person name="Jeong J.H."/>
            <person name="Kweon O.J."/>
            <person name="Kim H.R."/>
            <person name="Kim T.-H."/>
            <person name="Ha S.-M."/>
            <person name="Lee M.-K."/>
        </authorList>
    </citation>
    <scope>NUCLEOTIDE SEQUENCE [LARGE SCALE GENOMIC DNA]</scope>
    <source>
        <strain evidence="1 2">MKL-02</strain>
    </source>
</reference>